<organism evidence="7 8">
    <name type="scientific">Adineta steineri</name>
    <dbReference type="NCBI Taxonomy" id="433720"/>
    <lineage>
        <taxon>Eukaryota</taxon>
        <taxon>Metazoa</taxon>
        <taxon>Spiralia</taxon>
        <taxon>Gnathifera</taxon>
        <taxon>Rotifera</taxon>
        <taxon>Eurotatoria</taxon>
        <taxon>Bdelloidea</taxon>
        <taxon>Adinetida</taxon>
        <taxon>Adinetidae</taxon>
        <taxon>Adineta</taxon>
    </lineage>
</organism>
<dbReference type="EC" id="2.4.2.31" evidence="6"/>
<evidence type="ECO:0000256" key="3">
    <source>
        <dbReference type="ARBA" id="ARBA00022679"/>
    </source>
</evidence>
<comment type="similarity">
    <text evidence="1 6">Belongs to the Arg-specific ADP-ribosyltransferase family.</text>
</comment>
<dbReference type="Gene3D" id="3.90.176.10">
    <property type="entry name" value="Toxin ADP-ribosyltransferase, Chain A, domain 1"/>
    <property type="match status" value="1"/>
</dbReference>
<evidence type="ECO:0000256" key="6">
    <source>
        <dbReference type="RuleBase" id="RU361228"/>
    </source>
</evidence>
<proteinExistence type="inferred from homology"/>
<protein>
    <recommendedName>
        <fullName evidence="6">NAD(P)(+)--arginine ADP-ribosyltransferase</fullName>
        <ecNumber evidence="6">2.4.2.31</ecNumber>
    </recommendedName>
    <alternativeName>
        <fullName evidence="6">Mono(ADP-ribosyl)transferase</fullName>
    </alternativeName>
</protein>
<gene>
    <name evidence="7" type="ORF">OXD698_LOCUS53066</name>
</gene>
<dbReference type="GO" id="GO:0106274">
    <property type="term" value="F:NAD+-protein-arginine ADP-ribosyltransferase activity"/>
    <property type="evidence" value="ECO:0007669"/>
    <property type="project" value="UniProtKB-EC"/>
</dbReference>
<comment type="catalytic activity">
    <reaction evidence="5 6">
        <text>L-arginyl-[protein] + NAD(+) = N(omega)-(ADP-D-ribosyl)-L-arginyl-[protein] + nicotinamide + H(+)</text>
        <dbReference type="Rhea" id="RHEA:19149"/>
        <dbReference type="Rhea" id="RHEA-COMP:10532"/>
        <dbReference type="Rhea" id="RHEA-COMP:15087"/>
        <dbReference type="ChEBI" id="CHEBI:15378"/>
        <dbReference type="ChEBI" id="CHEBI:17154"/>
        <dbReference type="ChEBI" id="CHEBI:29965"/>
        <dbReference type="ChEBI" id="CHEBI:57540"/>
        <dbReference type="ChEBI" id="CHEBI:142554"/>
        <dbReference type="EC" id="2.4.2.31"/>
    </reaction>
</comment>
<dbReference type="Pfam" id="PF01129">
    <property type="entry name" value="ART"/>
    <property type="match status" value="1"/>
</dbReference>
<dbReference type="AlphaFoldDB" id="A0A820R0P7"/>
<dbReference type="EMBL" id="CAJOAZ010029801">
    <property type="protein sequence ID" value="CAF4428206.1"/>
    <property type="molecule type" value="Genomic_DNA"/>
</dbReference>
<keyword evidence="4" id="KW-0548">Nucleotidyltransferase</keyword>
<comment type="caution">
    <text evidence="7">The sequence shown here is derived from an EMBL/GenBank/DDBJ whole genome shotgun (WGS) entry which is preliminary data.</text>
</comment>
<keyword evidence="6" id="KW-0520">NAD</keyword>
<evidence type="ECO:0000313" key="8">
    <source>
        <dbReference type="Proteomes" id="UP000663844"/>
    </source>
</evidence>
<accession>A0A820R0P7</accession>
<keyword evidence="6" id="KW-0521">NADP</keyword>
<dbReference type="GO" id="GO:0016779">
    <property type="term" value="F:nucleotidyltransferase activity"/>
    <property type="evidence" value="ECO:0007669"/>
    <property type="project" value="UniProtKB-KW"/>
</dbReference>
<keyword evidence="3 6" id="KW-0808">Transferase</keyword>
<name>A0A820R0P7_9BILA</name>
<sequence>MRLISEKKYENTWRNKIETLGPFTFLLNYYLSYESVCHRTSTTVYRGAQLTDEMIDQYKKAVQSKDSRRSFQAFTSCSRNRIKAEQFGNTLFIFNPKTRTSYRTLNMDISSVSAYPNEEEVLIKPGRAFEIERVDYDKDKKK</sequence>
<evidence type="ECO:0000256" key="2">
    <source>
        <dbReference type="ARBA" id="ARBA00022676"/>
    </source>
</evidence>
<keyword evidence="2 6" id="KW-0328">Glycosyltransferase</keyword>
<evidence type="ECO:0000256" key="5">
    <source>
        <dbReference type="ARBA" id="ARBA00047597"/>
    </source>
</evidence>
<dbReference type="InterPro" id="IPR000768">
    <property type="entry name" value="ART"/>
</dbReference>
<evidence type="ECO:0000256" key="1">
    <source>
        <dbReference type="ARBA" id="ARBA00009558"/>
    </source>
</evidence>
<reference evidence="7" key="1">
    <citation type="submission" date="2021-02" db="EMBL/GenBank/DDBJ databases">
        <authorList>
            <person name="Nowell W R."/>
        </authorList>
    </citation>
    <scope>NUCLEOTIDE SEQUENCE</scope>
</reference>
<evidence type="ECO:0000313" key="7">
    <source>
        <dbReference type="EMBL" id="CAF4428206.1"/>
    </source>
</evidence>
<evidence type="ECO:0000256" key="4">
    <source>
        <dbReference type="ARBA" id="ARBA00022695"/>
    </source>
</evidence>
<dbReference type="Proteomes" id="UP000663844">
    <property type="component" value="Unassembled WGS sequence"/>
</dbReference>
<feature type="non-terminal residue" evidence="7">
    <location>
        <position position="142"/>
    </location>
</feature>
<dbReference type="SUPFAM" id="SSF56399">
    <property type="entry name" value="ADP-ribosylation"/>
    <property type="match status" value="1"/>
</dbReference>
<dbReference type="PROSITE" id="PS51996">
    <property type="entry name" value="TR_MART"/>
    <property type="match status" value="1"/>
</dbReference>